<evidence type="ECO:0000256" key="2">
    <source>
        <dbReference type="SAM" id="SignalP"/>
    </source>
</evidence>
<reference evidence="3" key="1">
    <citation type="submission" date="2021-12" db="EMBL/GenBank/DDBJ databases">
        <authorList>
            <person name="Rodrigo-Torres L."/>
            <person name="Arahal R. D."/>
            <person name="Lucena T."/>
        </authorList>
    </citation>
    <scope>NUCLEOTIDE SEQUENCE</scope>
    <source>
        <strain evidence="3">CECT 8267</strain>
    </source>
</reference>
<sequence>MNKLLLLLVTITLTLLTGTAAYAQERQLFADWQPQSPVVSARSQATLWLTIYSDEEIYGAIQPPVLSLPNVYIELPSAQPVYVKQLRNNQQYHTARIRYDFYAASSGEFVIPELTFSMRSAGVSTPLKTSPYTLLVEPLPAEAGSMIVTPGLTLEQQTTAAEVLAGSSVSQTMTIKALAMPGYLMAEPVLPQPPQGVEVQQGRTEADSHFYGGVVTGSRSIERHFRFSQAGEYTLPAISINWWDSERKKVKISHIAAQPIVVTAPPPPPLPLRQRLEAKLDLLWQSLVDGWGKQKYTVLTLLVMSALLIAYRQLVFEQYIGLKKRFYSLSQTDQYQWLLLIFCVLLLPTSALNKRLYFSPLPPSMSDSGRWNLTRQLASGVFQSVANVHALKPLNPENRRSV</sequence>
<dbReference type="InterPro" id="IPR025738">
    <property type="entry name" value="BatD"/>
</dbReference>
<dbReference type="Proteomes" id="UP000838100">
    <property type="component" value="Unassembled WGS sequence"/>
</dbReference>
<name>A0ABM9AEH9_9GAMM</name>
<feature type="chain" id="PRO_5045625651" description="BatD" evidence="2">
    <location>
        <begin position="24"/>
        <end position="402"/>
    </location>
</feature>
<protein>
    <recommendedName>
        <fullName evidence="5">BatD</fullName>
    </recommendedName>
</protein>
<dbReference type="PANTHER" id="PTHR40940:SF1">
    <property type="entry name" value="PROTEIN BATD"/>
    <property type="match status" value="1"/>
</dbReference>
<feature type="signal peptide" evidence="2">
    <location>
        <begin position="1"/>
        <end position="23"/>
    </location>
</feature>
<keyword evidence="2" id="KW-0732">Signal</keyword>
<organism evidence="3 4">
    <name type="scientific">Sinobacterium norvegicum</name>
    <dbReference type="NCBI Taxonomy" id="1641715"/>
    <lineage>
        <taxon>Bacteria</taxon>
        <taxon>Pseudomonadati</taxon>
        <taxon>Pseudomonadota</taxon>
        <taxon>Gammaproteobacteria</taxon>
        <taxon>Cellvibrionales</taxon>
        <taxon>Spongiibacteraceae</taxon>
        <taxon>Sinobacterium</taxon>
    </lineage>
</organism>
<evidence type="ECO:0000256" key="1">
    <source>
        <dbReference type="SAM" id="Phobius"/>
    </source>
</evidence>
<evidence type="ECO:0000313" key="3">
    <source>
        <dbReference type="EMBL" id="CAH0991106.1"/>
    </source>
</evidence>
<evidence type="ECO:0000313" key="4">
    <source>
        <dbReference type="Proteomes" id="UP000838100"/>
    </source>
</evidence>
<gene>
    <name evidence="3" type="ORF">SIN8267_01207</name>
</gene>
<evidence type="ECO:0008006" key="5">
    <source>
        <dbReference type="Google" id="ProtNLM"/>
    </source>
</evidence>
<feature type="transmembrane region" description="Helical" evidence="1">
    <location>
        <begin position="335"/>
        <end position="352"/>
    </location>
</feature>
<dbReference type="PANTHER" id="PTHR40940">
    <property type="entry name" value="PROTEIN BATD-RELATED"/>
    <property type="match status" value="1"/>
</dbReference>
<keyword evidence="1" id="KW-0812">Transmembrane</keyword>
<accession>A0ABM9AEH9</accession>
<keyword evidence="1" id="KW-1133">Transmembrane helix</keyword>
<proteinExistence type="predicted"/>
<keyword evidence="1" id="KW-0472">Membrane</keyword>
<keyword evidence="4" id="KW-1185">Reference proteome</keyword>
<feature type="transmembrane region" description="Helical" evidence="1">
    <location>
        <begin position="296"/>
        <end position="314"/>
    </location>
</feature>
<dbReference type="EMBL" id="CAKLPX010000001">
    <property type="protein sequence ID" value="CAH0991106.1"/>
    <property type="molecule type" value="Genomic_DNA"/>
</dbReference>
<dbReference type="RefSeq" id="WP_237443763.1">
    <property type="nucleotide sequence ID" value="NZ_CAKLPX010000001.1"/>
</dbReference>
<comment type="caution">
    <text evidence="3">The sequence shown here is derived from an EMBL/GenBank/DDBJ whole genome shotgun (WGS) entry which is preliminary data.</text>
</comment>